<evidence type="ECO:0008006" key="3">
    <source>
        <dbReference type="Google" id="ProtNLM"/>
    </source>
</evidence>
<organism evidence="1 2">
    <name type="scientific">Colletotrichum gloeosporioides</name>
    <name type="common">Anthracnose fungus</name>
    <name type="synonym">Glomerella cingulata</name>
    <dbReference type="NCBI Taxonomy" id="474922"/>
    <lineage>
        <taxon>Eukaryota</taxon>
        <taxon>Fungi</taxon>
        <taxon>Dikarya</taxon>
        <taxon>Ascomycota</taxon>
        <taxon>Pezizomycotina</taxon>
        <taxon>Sordariomycetes</taxon>
        <taxon>Hypocreomycetidae</taxon>
        <taxon>Glomerellales</taxon>
        <taxon>Glomerellaceae</taxon>
        <taxon>Colletotrichum</taxon>
        <taxon>Colletotrichum gloeosporioides species complex</taxon>
    </lineage>
</organism>
<dbReference type="GeneID" id="69018706"/>
<dbReference type="SMART" id="SM00248">
    <property type="entry name" value="ANK"/>
    <property type="match status" value="6"/>
</dbReference>
<dbReference type="SUPFAM" id="SSF48403">
    <property type="entry name" value="Ankyrin repeat"/>
    <property type="match status" value="1"/>
</dbReference>
<dbReference type="Pfam" id="PF12796">
    <property type="entry name" value="Ank_2"/>
    <property type="match status" value="1"/>
</dbReference>
<sequence length="300" mass="32952">MPLVQYITSIRGRANLEAAFEVVLNRQSVSRLIYYPPTCLSGLHLAAYFGLKDAFIVTLERSGTERNNGQLTIEIDVNVRDYADFTPLFYAVMGGKADFIAWLLSIDEVEVNSKRHNHPCTPIHTGISIGNMAVILPFIESDKADLNSQDTWGMTALAEATKRGYVGIVKALVESNRVDVNLEDNSNQTPLSIAAERGLVEVVRLFLGTGKVNANQVDVFGRTPLHNALHTSPGETARCLLESGQIDASLSAQDRSGRTPLREALNSLGRDHSITELILDRMEAIGIKREDALQAAEYTQ</sequence>
<gene>
    <name evidence="1" type="ORF">GCG54_00011580</name>
</gene>
<name>A0A8H4CSL8_COLGL</name>
<dbReference type="AlphaFoldDB" id="A0A8H4CSL8"/>
<accession>A0A8H4CSL8</accession>
<dbReference type="PANTHER" id="PTHR24118:SF99">
    <property type="entry name" value="POTE ANKYRIN DOMAIN FAMILY MEMBER 3C-RELATED"/>
    <property type="match status" value="1"/>
</dbReference>
<dbReference type="InterPro" id="IPR036770">
    <property type="entry name" value="Ankyrin_rpt-contain_sf"/>
</dbReference>
<keyword evidence="2" id="KW-1185">Reference proteome</keyword>
<dbReference type="InterPro" id="IPR002110">
    <property type="entry name" value="Ankyrin_rpt"/>
</dbReference>
<protein>
    <recommendedName>
        <fullName evidence="3">Ankyrin repeat protein</fullName>
    </recommendedName>
</protein>
<evidence type="ECO:0000313" key="2">
    <source>
        <dbReference type="Proteomes" id="UP000613401"/>
    </source>
</evidence>
<dbReference type="EMBL" id="WVTB01000017">
    <property type="protein sequence ID" value="KAF3809381.1"/>
    <property type="molecule type" value="Genomic_DNA"/>
</dbReference>
<proteinExistence type="predicted"/>
<comment type="caution">
    <text evidence="1">The sequence shown here is derived from an EMBL/GenBank/DDBJ whole genome shotgun (WGS) entry which is preliminary data.</text>
</comment>
<reference evidence="1" key="1">
    <citation type="journal article" date="2020" name="Phytopathology">
        <title>Genome sequence and comparative analysis of Colletotrichum gloeosporioides isolated from Liriodendron leaves.</title>
        <authorList>
            <person name="Fu F.F."/>
            <person name="Hao Z."/>
            <person name="Wang P."/>
            <person name="Lu Y."/>
            <person name="Xue L.J."/>
            <person name="Wei G."/>
            <person name="Tian Y."/>
            <person name="Baishi H."/>
            <person name="Xu H."/>
            <person name="Shi J."/>
            <person name="Cheng T."/>
            <person name="Wang G."/>
            <person name="Yi Y."/>
            <person name="Chen J."/>
        </authorList>
    </citation>
    <scope>NUCLEOTIDE SEQUENCE</scope>
    <source>
        <strain evidence="1">Lc1</strain>
    </source>
</reference>
<evidence type="ECO:0000313" key="1">
    <source>
        <dbReference type="EMBL" id="KAF3809381.1"/>
    </source>
</evidence>
<dbReference type="Gene3D" id="1.25.40.20">
    <property type="entry name" value="Ankyrin repeat-containing domain"/>
    <property type="match status" value="2"/>
</dbReference>
<dbReference type="RefSeq" id="XP_045268540.1">
    <property type="nucleotide sequence ID" value="XM_045411482.1"/>
</dbReference>
<dbReference type="PANTHER" id="PTHR24118">
    <property type="entry name" value="POTE ANKYRIN DOMAIN"/>
    <property type="match status" value="1"/>
</dbReference>
<dbReference type="Proteomes" id="UP000613401">
    <property type="component" value="Unassembled WGS sequence"/>
</dbReference>
<reference evidence="1" key="2">
    <citation type="submission" date="2020-03" db="EMBL/GenBank/DDBJ databases">
        <authorList>
            <person name="Fu F.-F."/>
            <person name="Chen J."/>
        </authorList>
    </citation>
    <scope>NUCLEOTIDE SEQUENCE</scope>
    <source>
        <strain evidence="1">Lc1</strain>
    </source>
</reference>